<evidence type="ECO:0000313" key="4">
    <source>
        <dbReference type="Proteomes" id="UP001233673"/>
    </source>
</evidence>
<evidence type="ECO:0000256" key="1">
    <source>
        <dbReference type="SAM" id="Coils"/>
    </source>
</evidence>
<feature type="coiled-coil region" evidence="1">
    <location>
        <begin position="100"/>
        <end position="127"/>
    </location>
</feature>
<protein>
    <submittedName>
        <fullName evidence="3">Uncharacterized protein</fullName>
    </submittedName>
</protein>
<evidence type="ECO:0000256" key="2">
    <source>
        <dbReference type="SAM" id="MobiDB-lite"/>
    </source>
</evidence>
<proteinExistence type="predicted"/>
<name>A0ABT9IDL5_9ACTN</name>
<feature type="coiled-coil region" evidence="1">
    <location>
        <begin position="152"/>
        <end position="207"/>
    </location>
</feature>
<dbReference type="Proteomes" id="UP001233673">
    <property type="component" value="Unassembled WGS sequence"/>
</dbReference>
<keyword evidence="1" id="KW-0175">Coiled coil</keyword>
<organism evidence="3 4">
    <name type="scientific">Blastococcus carthaginiensis</name>
    <dbReference type="NCBI Taxonomy" id="3050034"/>
    <lineage>
        <taxon>Bacteria</taxon>
        <taxon>Bacillati</taxon>
        <taxon>Actinomycetota</taxon>
        <taxon>Actinomycetes</taxon>
        <taxon>Geodermatophilales</taxon>
        <taxon>Geodermatophilaceae</taxon>
        <taxon>Blastococcus</taxon>
    </lineage>
</organism>
<sequence length="214" mass="24619">MTTKDPTSKAAGPTRQAKAVSMSAASALRAAIDGMERRHVVEPVAQLCREVKVHASTFYRAALIDGDGVERSMKEFYEEAKRRIEDRDNARRRSVPSSDIARLRVDLANAKETIKRLERVVDTREKAMKKLLGSQAMQSALDPDVTERLRTYDDLYERHIQVSEELERTRQEARAKEEDIESVRHMMQDYMRQNASLRKENAQLKETMGRGRIR</sequence>
<accession>A0ABT9IDL5</accession>
<comment type="caution">
    <text evidence="3">The sequence shown here is derived from an EMBL/GenBank/DDBJ whole genome shotgun (WGS) entry which is preliminary data.</text>
</comment>
<dbReference type="RefSeq" id="WP_305999895.1">
    <property type="nucleotide sequence ID" value="NZ_JASNFN010000011.1"/>
</dbReference>
<evidence type="ECO:0000313" key="3">
    <source>
        <dbReference type="EMBL" id="MDP5183252.1"/>
    </source>
</evidence>
<feature type="region of interest" description="Disordered" evidence="2">
    <location>
        <begin position="1"/>
        <end position="20"/>
    </location>
</feature>
<gene>
    <name evidence="3" type="ORF">QOZ88_11435</name>
</gene>
<dbReference type="EMBL" id="JASNFN010000011">
    <property type="protein sequence ID" value="MDP5183252.1"/>
    <property type="molecule type" value="Genomic_DNA"/>
</dbReference>
<keyword evidence="4" id="KW-1185">Reference proteome</keyword>
<reference evidence="4" key="1">
    <citation type="submission" date="2023-05" db="EMBL/GenBank/DDBJ databases">
        <title>Draft genome of Pseudofrankia sp. BMG5.37.</title>
        <authorList>
            <person name="Gtari M."/>
            <person name="Ghodhbane F."/>
            <person name="Sbissi I."/>
        </authorList>
    </citation>
    <scope>NUCLEOTIDE SEQUENCE [LARGE SCALE GENOMIC DNA]</scope>
    <source>
        <strain evidence="4">BMG 814</strain>
    </source>
</reference>